<accession>A0ABY0HG23</accession>
<dbReference type="PANTHER" id="PTHR37490">
    <property type="entry name" value="EXPRESSED PROTEIN"/>
    <property type="match status" value="1"/>
</dbReference>
<evidence type="ECO:0000256" key="1">
    <source>
        <dbReference type="SAM" id="MobiDB-lite"/>
    </source>
</evidence>
<dbReference type="InterPro" id="IPR021838">
    <property type="entry name" value="DUF3431"/>
</dbReference>
<organism evidence="2 3">
    <name type="scientific">Monosporascus cannonballus</name>
    <dbReference type="NCBI Taxonomy" id="155416"/>
    <lineage>
        <taxon>Eukaryota</taxon>
        <taxon>Fungi</taxon>
        <taxon>Dikarya</taxon>
        <taxon>Ascomycota</taxon>
        <taxon>Pezizomycotina</taxon>
        <taxon>Sordariomycetes</taxon>
        <taxon>Xylariomycetidae</taxon>
        <taxon>Xylariales</taxon>
        <taxon>Xylariales incertae sedis</taxon>
        <taxon>Monosporascus</taxon>
    </lineage>
</organism>
<dbReference type="EMBL" id="QJNS01000029">
    <property type="protein sequence ID" value="RYO92299.1"/>
    <property type="molecule type" value="Genomic_DNA"/>
</dbReference>
<dbReference type="Pfam" id="PF11913">
    <property type="entry name" value="DUF3431"/>
    <property type="match status" value="1"/>
</dbReference>
<gene>
    <name evidence="2" type="ORF">DL762_001748</name>
</gene>
<evidence type="ECO:0000313" key="2">
    <source>
        <dbReference type="EMBL" id="RYO92299.1"/>
    </source>
</evidence>
<feature type="region of interest" description="Disordered" evidence="1">
    <location>
        <begin position="302"/>
        <end position="349"/>
    </location>
</feature>
<reference evidence="2 3" key="1">
    <citation type="submission" date="2018-06" db="EMBL/GenBank/DDBJ databases">
        <title>Complete Genomes of Monosporascus.</title>
        <authorList>
            <person name="Robinson A.J."/>
            <person name="Natvig D.O."/>
        </authorList>
    </citation>
    <scope>NUCLEOTIDE SEQUENCE [LARGE SCALE GENOMIC DNA]</scope>
    <source>
        <strain evidence="2 3">CBS 609.92</strain>
    </source>
</reference>
<keyword evidence="3" id="KW-1185">Reference proteome</keyword>
<evidence type="ECO:0000313" key="3">
    <source>
        <dbReference type="Proteomes" id="UP000294003"/>
    </source>
</evidence>
<protein>
    <submittedName>
        <fullName evidence="2">Uncharacterized protein</fullName>
    </submittedName>
</protein>
<proteinExistence type="predicted"/>
<sequence length="349" mass="39428">MALFGLVARPRASLIAAVFFLSVVGLLARFSPLAAPPVSTAPGIEPRIELVVAAVKADNTSWIPEHFSFYPTHIYIADDPTAPLTVEKNIGHESNVYLTYIIDNYHKLPDIVIFLHGRRYQWHNEDPLYDGVPPLQKLQIPYVVKHGFATLRCSWLLGCPLEIKPDLNADIKWDHPEADQRAKTEAIYAVAFTELFPGRPVPDAVGVHCGAQFAVTKERILGMTVEEYKSYRNWLWTTELTDEFSGRVMEYSWHQILGQPPVDCPHAGECFCQKFGMCDLKCEDYGCEKTYFFNFGELPDNWPEEGPGTDGWPLRNWTEIEPEPEPKSDPDVKDVLTPEPQPRPDGGET</sequence>
<name>A0ABY0HG23_9PEZI</name>
<dbReference type="PANTHER" id="PTHR37490:SF3">
    <property type="entry name" value="DUF3431 DOMAIN CONTAINING PROTEIN"/>
    <property type="match status" value="1"/>
</dbReference>
<comment type="caution">
    <text evidence="2">The sequence shown here is derived from an EMBL/GenBank/DDBJ whole genome shotgun (WGS) entry which is preliminary data.</text>
</comment>
<feature type="compositionally biased region" description="Basic and acidic residues" evidence="1">
    <location>
        <begin position="324"/>
        <end position="336"/>
    </location>
</feature>
<dbReference type="Proteomes" id="UP000294003">
    <property type="component" value="Unassembled WGS sequence"/>
</dbReference>